<dbReference type="SMART" id="SM00717">
    <property type="entry name" value="SANT"/>
    <property type="match status" value="1"/>
</dbReference>
<dbReference type="PANTHER" id="PTHR46267:SF15">
    <property type="entry name" value="WINGED HELIX-TURN-HELIX TRANSCRIPTION REPRESSOR DNA-BINDING PROTEIN-RELATED"/>
    <property type="match status" value="1"/>
</dbReference>
<dbReference type="EMBL" id="CM008050">
    <property type="protein sequence ID" value="PAN28932.1"/>
    <property type="molecule type" value="Genomic_DNA"/>
</dbReference>
<evidence type="ECO:0000256" key="2">
    <source>
        <dbReference type="ARBA" id="ARBA00004604"/>
    </source>
</evidence>
<dbReference type="PROSITE" id="PS50090">
    <property type="entry name" value="MYB_LIKE"/>
    <property type="match status" value="1"/>
</dbReference>
<dbReference type="InterPro" id="IPR001005">
    <property type="entry name" value="SANT/Myb"/>
</dbReference>
<dbReference type="FunFam" id="1.10.10.60:FF:000168">
    <property type="entry name" value="Telomere repeat-binding factor 1"/>
    <property type="match status" value="1"/>
</dbReference>
<gene>
    <name evidence="14" type="ORF">PAHAL_5G187400</name>
</gene>
<dbReference type="GO" id="GO:0005730">
    <property type="term" value="C:nucleolus"/>
    <property type="evidence" value="ECO:0007669"/>
    <property type="project" value="UniProtKB-SubCell"/>
</dbReference>
<evidence type="ECO:0000259" key="12">
    <source>
        <dbReference type="PROSITE" id="PS50090"/>
    </source>
</evidence>
<evidence type="ECO:0000256" key="9">
    <source>
        <dbReference type="ARBA" id="ARBA00023163"/>
    </source>
</evidence>
<dbReference type="InterPro" id="IPR017930">
    <property type="entry name" value="Myb_dom"/>
</dbReference>
<evidence type="ECO:0000313" key="14">
    <source>
        <dbReference type="EMBL" id="PAN28932.1"/>
    </source>
</evidence>
<evidence type="ECO:0000259" key="13">
    <source>
        <dbReference type="PROSITE" id="PS51294"/>
    </source>
</evidence>
<evidence type="ECO:0000256" key="11">
    <source>
        <dbReference type="SAM" id="MobiDB-lite"/>
    </source>
</evidence>
<organism evidence="14">
    <name type="scientific">Panicum hallii</name>
    <dbReference type="NCBI Taxonomy" id="206008"/>
    <lineage>
        <taxon>Eukaryota</taxon>
        <taxon>Viridiplantae</taxon>
        <taxon>Streptophyta</taxon>
        <taxon>Embryophyta</taxon>
        <taxon>Tracheophyta</taxon>
        <taxon>Spermatophyta</taxon>
        <taxon>Magnoliopsida</taxon>
        <taxon>Liliopsida</taxon>
        <taxon>Poales</taxon>
        <taxon>Poaceae</taxon>
        <taxon>PACMAD clade</taxon>
        <taxon>Panicoideae</taxon>
        <taxon>Panicodae</taxon>
        <taxon>Paniceae</taxon>
        <taxon>Panicinae</taxon>
        <taxon>Panicum</taxon>
        <taxon>Panicum sect. Panicum</taxon>
    </lineage>
</organism>
<dbReference type="CDD" id="cd11660">
    <property type="entry name" value="SANT_TRF"/>
    <property type="match status" value="1"/>
</dbReference>
<evidence type="ECO:0000256" key="7">
    <source>
        <dbReference type="ARBA" id="ARBA00023054"/>
    </source>
</evidence>
<dbReference type="GO" id="GO:0003691">
    <property type="term" value="F:double-stranded telomeric DNA binding"/>
    <property type="evidence" value="ECO:0007669"/>
    <property type="project" value="InterPro"/>
</dbReference>
<dbReference type="SUPFAM" id="SSF46785">
    <property type="entry name" value="Winged helix' DNA-binding domain"/>
    <property type="match status" value="1"/>
</dbReference>
<comment type="subunit">
    <text evidence="3">Forms a homodimer and heterodimers.</text>
</comment>
<dbReference type="Proteomes" id="UP000243499">
    <property type="component" value="Chromosome 5"/>
</dbReference>
<evidence type="ECO:0000256" key="1">
    <source>
        <dbReference type="ARBA" id="ARBA00004574"/>
    </source>
</evidence>
<dbReference type="InterPro" id="IPR044597">
    <property type="entry name" value="SMH1-6"/>
</dbReference>
<evidence type="ECO:0000256" key="3">
    <source>
        <dbReference type="ARBA" id="ARBA00011414"/>
    </source>
</evidence>
<feature type="domain" description="Myb-like" evidence="12">
    <location>
        <begin position="5"/>
        <end position="57"/>
    </location>
</feature>
<dbReference type="InterPro" id="IPR036390">
    <property type="entry name" value="WH_DNA-bd_sf"/>
</dbReference>
<evidence type="ECO:0000256" key="6">
    <source>
        <dbReference type="ARBA" id="ARBA00023015"/>
    </source>
</evidence>
<reference evidence="14" key="1">
    <citation type="submission" date="2018-04" db="EMBL/GenBank/DDBJ databases">
        <title>WGS assembly of Panicum hallii.</title>
        <authorList>
            <person name="Lovell J."/>
            <person name="Jenkins J."/>
            <person name="Lowry D."/>
            <person name="Mamidi S."/>
            <person name="Sreedasyam A."/>
            <person name="Weng X."/>
            <person name="Barry K."/>
            <person name="Bonette J."/>
            <person name="Campitelli B."/>
            <person name="Daum C."/>
            <person name="Gordon S."/>
            <person name="Gould B."/>
            <person name="Lipzen A."/>
            <person name="Macqueen A."/>
            <person name="Palacio-Mejia J."/>
            <person name="Plott C."/>
            <person name="Shakirov E."/>
            <person name="Shu S."/>
            <person name="Yoshinaga Y."/>
            <person name="Zane M."/>
            <person name="Rokhsar D."/>
            <person name="Grimwood J."/>
            <person name="Schmutz J."/>
            <person name="Juenger T."/>
        </authorList>
    </citation>
    <scope>NUCLEOTIDE SEQUENCE [LARGE SCALE GENOMIC DNA]</scope>
    <source>
        <strain evidence="14">FIL2</strain>
    </source>
</reference>
<accession>A0A2S3HSG5</accession>
<keyword evidence="4" id="KW-0158">Chromosome</keyword>
<dbReference type="Gramene" id="PAN28932">
    <property type="protein sequence ID" value="PAN28932"/>
    <property type="gene ID" value="PAHAL_5G187400"/>
</dbReference>
<name>A0A2S3HSG5_9POAL</name>
<dbReference type="InterPro" id="IPR009057">
    <property type="entry name" value="Homeodomain-like_sf"/>
</dbReference>
<feature type="domain" description="HTH myb-type" evidence="13">
    <location>
        <begin position="1"/>
        <end position="60"/>
    </location>
</feature>
<evidence type="ECO:0000256" key="5">
    <source>
        <dbReference type="ARBA" id="ARBA00022895"/>
    </source>
</evidence>
<dbReference type="Gene3D" id="1.10.246.220">
    <property type="match status" value="1"/>
</dbReference>
<dbReference type="SUPFAM" id="SSF46689">
    <property type="entry name" value="Homeodomain-like"/>
    <property type="match status" value="1"/>
</dbReference>
<sequence length="259" mass="28082">MGAPKQKWTSEEEDALRRGVLKHGAGKWRTIQKDPEFSPVLSSRSNIDLKDKWRNLSFSASGMGSRDKTRVPKITGPSSSPSSTSQALVVSVANKVAEAPPDAEKKPQDVKTQPKYGAMILEALSELNEPNGTEMTEICSFIEVDTKSYRLTDSFATRAPAPIKASAPKQKDPSKPSKVSKNLGLFATSSPALEAAIAAAAKVADAEVKAHDAHDQMMEAERILKMAEETESLLTIAAEIYDRCSRGEITTLNPAQREL</sequence>
<comment type="subcellular location">
    <subcellularLocation>
        <location evidence="1">Chromosome</location>
        <location evidence="1">Telomere</location>
    </subcellularLocation>
    <subcellularLocation>
        <location evidence="2">Nucleus</location>
        <location evidence="2">Nucleolus</location>
    </subcellularLocation>
</comment>
<feature type="region of interest" description="Disordered" evidence="11">
    <location>
        <begin position="58"/>
        <end position="111"/>
    </location>
</feature>
<keyword evidence="5" id="KW-0779">Telomere</keyword>
<dbReference type="Pfam" id="PF00249">
    <property type="entry name" value="Myb_DNA-binding"/>
    <property type="match status" value="1"/>
</dbReference>
<proteinExistence type="predicted"/>
<keyword evidence="9" id="KW-0804">Transcription</keyword>
<dbReference type="PANTHER" id="PTHR46267">
    <property type="entry name" value="SINGLE MYB HISTONE 4"/>
    <property type="match status" value="1"/>
</dbReference>
<protein>
    <submittedName>
        <fullName evidence="14">Uncharacterized protein</fullName>
    </submittedName>
</protein>
<keyword evidence="10" id="KW-0539">Nucleus</keyword>
<keyword evidence="8" id="KW-0238">DNA-binding</keyword>
<dbReference type="PROSITE" id="PS51294">
    <property type="entry name" value="HTH_MYB"/>
    <property type="match status" value="1"/>
</dbReference>
<evidence type="ECO:0000256" key="8">
    <source>
        <dbReference type="ARBA" id="ARBA00023125"/>
    </source>
</evidence>
<evidence type="ECO:0000256" key="10">
    <source>
        <dbReference type="ARBA" id="ARBA00023242"/>
    </source>
</evidence>
<keyword evidence="6" id="KW-0805">Transcription regulation</keyword>
<evidence type="ECO:0000256" key="4">
    <source>
        <dbReference type="ARBA" id="ARBA00022454"/>
    </source>
</evidence>
<feature type="region of interest" description="Disordered" evidence="11">
    <location>
        <begin position="161"/>
        <end position="180"/>
    </location>
</feature>
<dbReference type="GO" id="GO:0000781">
    <property type="term" value="C:chromosome, telomeric region"/>
    <property type="evidence" value="ECO:0007669"/>
    <property type="project" value="UniProtKB-SubCell"/>
</dbReference>
<dbReference type="AlphaFoldDB" id="A0A2S3HSG5"/>
<keyword evidence="7" id="KW-0175">Coiled coil</keyword>